<keyword evidence="2" id="KW-0560">Oxidoreductase</keyword>
<dbReference type="PANTHER" id="PTHR43669:SF3">
    <property type="entry name" value="ALCOHOL DEHYDROGENASE, PUTATIVE (AFU_ORTHOLOGUE AFUA_3G03445)-RELATED"/>
    <property type="match status" value="1"/>
</dbReference>
<dbReference type="RefSeq" id="WP_071073101.1">
    <property type="nucleotide sequence ID" value="NZ_CP017755.1"/>
</dbReference>
<evidence type="ECO:0000256" key="2">
    <source>
        <dbReference type="ARBA" id="ARBA00023002"/>
    </source>
</evidence>
<evidence type="ECO:0000256" key="3">
    <source>
        <dbReference type="RuleBase" id="RU000363"/>
    </source>
</evidence>
<dbReference type="EMBL" id="CP017755">
    <property type="protein sequence ID" value="AOZ10603.1"/>
    <property type="molecule type" value="Genomic_DNA"/>
</dbReference>
<dbReference type="Proteomes" id="UP000177515">
    <property type="component" value="Chromosome 2"/>
</dbReference>
<dbReference type="InterPro" id="IPR002347">
    <property type="entry name" value="SDR_fam"/>
</dbReference>
<dbReference type="PANTHER" id="PTHR43669">
    <property type="entry name" value="5-KETO-D-GLUCONATE 5-REDUCTASE"/>
    <property type="match status" value="1"/>
</dbReference>
<proteinExistence type="inferred from homology"/>
<dbReference type="Pfam" id="PF00106">
    <property type="entry name" value="adh_short"/>
    <property type="match status" value="1"/>
</dbReference>
<keyword evidence="5" id="KW-1185">Reference proteome</keyword>
<dbReference type="PRINTS" id="PR00080">
    <property type="entry name" value="SDRFAMILY"/>
</dbReference>
<reference evidence="4 5" key="1">
    <citation type="submission" date="2016-10" db="EMBL/GenBank/DDBJ databases">
        <title>Complete genome sequences of three Cupriavidus strains isolated from various Malaysian environments.</title>
        <authorList>
            <person name="Abdullah A.A.-A."/>
            <person name="Shafie N.A.H."/>
            <person name="Lau N.S."/>
        </authorList>
    </citation>
    <scope>NUCLEOTIDE SEQUENCE [LARGE SCALE GENOMIC DNA]</scope>
    <source>
        <strain evidence="4 5">USMAA1020</strain>
    </source>
</reference>
<dbReference type="PRINTS" id="PR00081">
    <property type="entry name" value="GDHRDH"/>
</dbReference>
<evidence type="ECO:0000256" key="1">
    <source>
        <dbReference type="ARBA" id="ARBA00006484"/>
    </source>
</evidence>
<evidence type="ECO:0000313" key="4">
    <source>
        <dbReference type="EMBL" id="AOZ10603.1"/>
    </source>
</evidence>
<dbReference type="Gene3D" id="3.40.50.720">
    <property type="entry name" value="NAD(P)-binding Rossmann-like Domain"/>
    <property type="match status" value="1"/>
</dbReference>
<sequence length="250" mass="26511">MTHERTDLREKVYLVTGGGGGLGTAICAQLHACGAGVVVLDREAGRAQRCAERLSAGSVAGGWPLVYPMHLDVCDAAGVDAALADVVEHCGHIDGVINNAAIDITLPVDEISPQSWLRVLMTNLYGPYLMAHGVVPMLKARGGGDIVNIASTASCRAWPNASAYHASKWGLLGMSHALHAELRPFGIRVSAIIAGGMRTPFLLERFPEIDPAVLQAPEHVAQAVIFALTQPQGSVIPELMVLPMRETSWP</sequence>
<comment type="similarity">
    <text evidence="1 3">Belongs to the short-chain dehydrogenases/reductases (SDR) family.</text>
</comment>
<protein>
    <submittedName>
        <fullName evidence="4">Short-chain dehydrogenase</fullName>
    </submittedName>
</protein>
<dbReference type="InterPro" id="IPR036291">
    <property type="entry name" value="NAD(P)-bd_dom_sf"/>
</dbReference>
<gene>
    <name evidence="4" type="ORF">BKK80_34255</name>
</gene>
<evidence type="ECO:0000313" key="5">
    <source>
        <dbReference type="Proteomes" id="UP000177515"/>
    </source>
</evidence>
<dbReference type="CDD" id="cd05233">
    <property type="entry name" value="SDR_c"/>
    <property type="match status" value="1"/>
</dbReference>
<dbReference type="SUPFAM" id="SSF51735">
    <property type="entry name" value="NAD(P)-binding Rossmann-fold domains"/>
    <property type="match status" value="1"/>
</dbReference>
<accession>A0ABM6FFB2</accession>
<name>A0ABM6FFB2_9BURK</name>
<organism evidence="4 5">
    <name type="scientific">Cupriavidus malaysiensis</name>
    <dbReference type="NCBI Taxonomy" id="367825"/>
    <lineage>
        <taxon>Bacteria</taxon>
        <taxon>Pseudomonadati</taxon>
        <taxon>Pseudomonadota</taxon>
        <taxon>Betaproteobacteria</taxon>
        <taxon>Burkholderiales</taxon>
        <taxon>Burkholderiaceae</taxon>
        <taxon>Cupriavidus</taxon>
    </lineage>
</organism>